<dbReference type="Pfam" id="PF13535">
    <property type="entry name" value="ATP-grasp_4"/>
    <property type="match status" value="1"/>
</dbReference>
<evidence type="ECO:0000256" key="3">
    <source>
        <dbReference type="ARBA" id="ARBA00022840"/>
    </source>
</evidence>
<dbReference type="RefSeq" id="WP_338751853.1">
    <property type="nucleotide sequence ID" value="NZ_CP147404.1"/>
</dbReference>
<gene>
    <name evidence="6" type="ORF">WDJ61_16905</name>
</gene>
<organism evidence="6 7">
    <name type="scientific">Bacillus kandeliae</name>
    <dbReference type="NCBI Taxonomy" id="3129297"/>
    <lineage>
        <taxon>Bacteria</taxon>
        <taxon>Bacillati</taxon>
        <taxon>Bacillota</taxon>
        <taxon>Bacilli</taxon>
        <taxon>Bacillales</taxon>
        <taxon>Bacillaceae</taxon>
        <taxon>Bacillus</taxon>
    </lineage>
</organism>
<keyword evidence="2 4" id="KW-0547">Nucleotide-binding</keyword>
<dbReference type="PROSITE" id="PS50975">
    <property type="entry name" value="ATP_GRASP"/>
    <property type="match status" value="1"/>
</dbReference>
<feature type="domain" description="ATP-grasp" evidence="5">
    <location>
        <begin position="108"/>
        <end position="303"/>
    </location>
</feature>
<sequence>MKKNFLVLGGSVGQLPAIEKAQALGMKVVVIDRDPTCIGAAVADYFECVDTTDFSGAERVANEYNVVGSMTMSNDLAVPTSCYVNERLNLPTQGEGLMNAVADKYEMRKKFAAYQMFTPQFYKIGNSIDLVWVKSRLQTAMKTKNYIVKPTDSSGSRGISKITTINELDQAVQYAMNYSPSGHVIVEEFFEGLEFGALSFSIDGEMVYCFLHNDKVTQMVQIGHSFPSVLPEEQVKRVQSECEKALNSLGIKNGPCHFDIMMDSNGTPFIIEIGARLAAHKIPELIELHSGIDLVSLTVQLASGQKLKCPSIAETKAVAVEFLHFDENGILEKIGDLSLLNKKYQPADFALNLSENQEISKLKSSIDHCGHVIFTGNNVTEAEGKCKQFINELKNNVVYSNVKV</sequence>
<dbReference type="Gene3D" id="3.30.470.20">
    <property type="entry name" value="ATP-grasp fold, B domain"/>
    <property type="match status" value="1"/>
</dbReference>
<dbReference type="PANTHER" id="PTHR43585:SF2">
    <property type="entry name" value="ATP-GRASP ENZYME FSQD"/>
    <property type="match status" value="1"/>
</dbReference>
<dbReference type="SUPFAM" id="SSF56059">
    <property type="entry name" value="Glutathione synthetase ATP-binding domain-like"/>
    <property type="match status" value="1"/>
</dbReference>
<dbReference type="InterPro" id="IPR013815">
    <property type="entry name" value="ATP_grasp_subdomain_1"/>
</dbReference>
<proteinExistence type="predicted"/>
<keyword evidence="1" id="KW-0436">Ligase</keyword>
<dbReference type="PANTHER" id="PTHR43585">
    <property type="entry name" value="FUMIPYRROLE BIOSYNTHESIS PROTEIN C"/>
    <property type="match status" value="1"/>
</dbReference>
<evidence type="ECO:0000256" key="4">
    <source>
        <dbReference type="PROSITE-ProRule" id="PRU00409"/>
    </source>
</evidence>
<dbReference type="Gene3D" id="3.40.50.20">
    <property type="match status" value="1"/>
</dbReference>
<evidence type="ECO:0000259" key="5">
    <source>
        <dbReference type="PROSITE" id="PS50975"/>
    </source>
</evidence>
<dbReference type="Proteomes" id="UP001387364">
    <property type="component" value="Chromosome"/>
</dbReference>
<dbReference type="Gene3D" id="3.30.1490.20">
    <property type="entry name" value="ATP-grasp fold, A domain"/>
    <property type="match status" value="1"/>
</dbReference>
<dbReference type="SUPFAM" id="SSF52440">
    <property type="entry name" value="PreATP-grasp domain"/>
    <property type="match status" value="1"/>
</dbReference>
<dbReference type="InterPro" id="IPR016185">
    <property type="entry name" value="PreATP-grasp_dom_sf"/>
</dbReference>
<evidence type="ECO:0000256" key="1">
    <source>
        <dbReference type="ARBA" id="ARBA00022598"/>
    </source>
</evidence>
<accession>A0ABZ2N5M0</accession>
<dbReference type="InterPro" id="IPR011761">
    <property type="entry name" value="ATP-grasp"/>
</dbReference>
<name>A0ABZ2N5M0_9BACI</name>
<keyword evidence="7" id="KW-1185">Reference proteome</keyword>
<keyword evidence="3 4" id="KW-0067">ATP-binding</keyword>
<evidence type="ECO:0000256" key="2">
    <source>
        <dbReference type="ARBA" id="ARBA00022741"/>
    </source>
</evidence>
<protein>
    <submittedName>
        <fullName evidence="6">ATP-grasp domain-containing protein</fullName>
    </submittedName>
</protein>
<reference evidence="6 7" key="1">
    <citation type="submission" date="2024-02" db="EMBL/GenBank/DDBJ databases">
        <title>Seven novel Bacillus-like species.</title>
        <authorList>
            <person name="Liu G."/>
        </authorList>
    </citation>
    <scope>NUCLEOTIDE SEQUENCE [LARGE SCALE GENOMIC DNA]</scope>
    <source>
        <strain evidence="6 7">FJAT-52991</strain>
    </source>
</reference>
<dbReference type="EMBL" id="CP147404">
    <property type="protein sequence ID" value="WXB92884.1"/>
    <property type="molecule type" value="Genomic_DNA"/>
</dbReference>
<evidence type="ECO:0000313" key="6">
    <source>
        <dbReference type="EMBL" id="WXB92884.1"/>
    </source>
</evidence>
<evidence type="ECO:0000313" key="7">
    <source>
        <dbReference type="Proteomes" id="UP001387364"/>
    </source>
</evidence>
<dbReference type="InterPro" id="IPR052032">
    <property type="entry name" value="ATP-dep_AA_Ligase"/>
</dbReference>